<accession>A0A8J4YDD6</accession>
<name>A0A8J4YDD6_CHIOP</name>
<proteinExistence type="predicted"/>
<evidence type="ECO:0000313" key="2">
    <source>
        <dbReference type="Proteomes" id="UP000770661"/>
    </source>
</evidence>
<dbReference type="Proteomes" id="UP000770661">
    <property type="component" value="Unassembled WGS sequence"/>
</dbReference>
<comment type="caution">
    <text evidence="1">The sequence shown here is derived from an EMBL/GenBank/DDBJ whole genome shotgun (WGS) entry which is preliminary data.</text>
</comment>
<sequence>MDGGVWRFKEQVHRAQLGGREQAPGEDWNCKTRRYREVGPAWGGKLPPSLLAIRKTASPSSSQGRDAEFLSLGPRQPSVRLAKRAAVVLKEVAKRASGTRYPLLFRHPASNTGRVKVLHWIWSKNSASLFGWPRHHVQKVSSRCLRSQPGLFLWSTLNFKRLRDEGPSWISQRERVEKQGGPVILRPQDTASKLKRDALGLPEGGLMRRTIRGGL</sequence>
<keyword evidence="2" id="KW-1185">Reference proteome</keyword>
<reference evidence="1" key="1">
    <citation type="submission" date="2020-07" db="EMBL/GenBank/DDBJ databases">
        <title>The High-quality genome of the commercially important snow crab, Chionoecetes opilio.</title>
        <authorList>
            <person name="Jeong J.-H."/>
            <person name="Ryu S."/>
        </authorList>
    </citation>
    <scope>NUCLEOTIDE SEQUENCE</scope>
    <source>
        <strain evidence="1">MADBK_172401_WGS</strain>
        <tissue evidence="1">Digestive gland</tissue>
    </source>
</reference>
<dbReference type="AlphaFoldDB" id="A0A8J4YDD6"/>
<organism evidence="1 2">
    <name type="scientific">Chionoecetes opilio</name>
    <name type="common">Atlantic snow crab</name>
    <name type="synonym">Cancer opilio</name>
    <dbReference type="NCBI Taxonomy" id="41210"/>
    <lineage>
        <taxon>Eukaryota</taxon>
        <taxon>Metazoa</taxon>
        <taxon>Ecdysozoa</taxon>
        <taxon>Arthropoda</taxon>
        <taxon>Crustacea</taxon>
        <taxon>Multicrustacea</taxon>
        <taxon>Malacostraca</taxon>
        <taxon>Eumalacostraca</taxon>
        <taxon>Eucarida</taxon>
        <taxon>Decapoda</taxon>
        <taxon>Pleocyemata</taxon>
        <taxon>Brachyura</taxon>
        <taxon>Eubrachyura</taxon>
        <taxon>Majoidea</taxon>
        <taxon>Majidae</taxon>
        <taxon>Chionoecetes</taxon>
    </lineage>
</organism>
<evidence type="ECO:0000313" key="1">
    <source>
        <dbReference type="EMBL" id="KAG0725980.1"/>
    </source>
</evidence>
<dbReference type="EMBL" id="JACEEZ010004976">
    <property type="protein sequence ID" value="KAG0725980.1"/>
    <property type="molecule type" value="Genomic_DNA"/>
</dbReference>
<gene>
    <name evidence="1" type="ORF">GWK47_037523</name>
</gene>
<protein>
    <submittedName>
        <fullName evidence="1">Uncharacterized protein</fullName>
    </submittedName>
</protein>